<dbReference type="Pfam" id="PF00106">
    <property type="entry name" value="adh_short"/>
    <property type="match status" value="1"/>
</dbReference>
<keyword evidence="4" id="KW-1185">Reference proteome</keyword>
<dbReference type="PANTHER" id="PTHR44196:SF1">
    <property type="entry name" value="DEHYDROGENASE_REDUCTASE SDR FAMILY MEMBER 7B"/>
    <property type="match status" value="1"/>
</dbReference>
<dbReference type="InterPro" id="IPR036291">
    <property type="entry name" value="NAD(P)-bd_dom_sf"/>
</dbReference>
<evidence type="ECO:0000256" key="2">
    <source>
        <dbReference type="ARBA" id="ARBA00023002"/>
    </source>
</evidence>
<proteinExistence type="inferred from homology"/>
<dbReference type="InterPro" id="IPR002347">
    <property type="entry name" value="SDR_fam"/>
</dbReference>
<organism evidence="3 4">
    <name type="scientific">Thiomicrorhabdus marina</name>
    <dbReference type="NCBI Taxonomy" id="2818442"/>
    <lineage>
        <taxon>Bacteria</taxon>
        <taxon>Pseudomonadati</taxon>
        <taxon>Pseudomonadota</taxon>
        <taxon>Gammaproteobacteria</taxon>
        <taxon>Thiotrichales</taxon>
        <taxon>Piscirickettsiaceae</taxon>
        <taxon>Thiomicrorhabdus</taxon>
    </lineage>
</organism>
<protein>
    <submittedName>
        <fullName evidence="3">SDR family NAD(P)-dependent oxidoreductase</fullName>
    </submittedName>
</protein>
<reference evidence="3 4" key="1">
    <citation type="submission" date="2021-03" db="EMBL/GenBank/DDBJ databases">
        <title>Thiomicrorhabdus sp.nov.,novel sulfur-oxidizing bacteria isolated from coastal sediment.</title>
        <authorList>
            <person name="Liu X."/>
        </authorList>
    </citation>
    <scope>NUCLEOTIDE SEQUENCE [LARGE SCALE GENOMIC DNA]</scope>
    <source>
        <strain evidence="3 4">6S2-11</strain>
    </source>
</reference>
<dbReference type="SUPFAM" id="SSF51735">
    <property type="entry name" value="NAD(P)-binding Rossmann-fold domains"/>
    <property type="match status" value="1"/>
</dbReference>
<accession>A0ABS3Q466</accession>
<comment type="caution">
    <text evidence="3">The sequence shown here is derived from an EMBL/GenBank/DDBJ whole genome shotgun (WGS) entry which is preliminary data.</text>
</comment>
<name>A0ABS3Q466_9GAMM</name>
<dbReference type="PRINTS" id="PR00081">
    <property type="entry name" value="GDHRDH"/>
</dbReference>
<evidence type="ECO:0000313" key="3">
    <source>
        <dbReference type="EMBL" id="MBO1926888.1"/>
    </source>
</evidence>
<dbReference type="Gene3D" id="3.40.50.720">
    <property type="entry name" value="NAD(P)-binding Rossmann-like Domain"/>
    <property type="match status" value="1"/>
</dbReference>
<dbReference type="RefSeq" id="WP_208148338.1">
    <property type="nucleotide sequence ID" value="NZ_JAGETV010000006.1"/>
</dbReference>
<dbReference type="EMBL" id="JAGETV010000006">
    <property type="protein sequence ID" value="MBO1926888.1"/>
    <property type="molecule type" value="Genomic_DNA"/>
</dbReference>
<dbReference type="PANTHER" id="PTHR44196">
    <property type="entry name" value="DEHYDROGENASE/REDUCTASE SDR FAMILY MEMBER 7B"/>
    <property type="match status" value="1"/>
</dbReference>
<dbReference type="Proteomes" id="UP000664835">
    <property type="component" value="Unassembled WGS sequence"/>
</dbReference>
<gene>
    <name evidence="3" type="ORF">J3998_04805</name>
</gene>
<comment type="similarity">
    <text evidence="1">Belongs to the short-chain dehydrogenases/reductases (SDR) family.</text>
</comment>
<sequence>MQQTDHTQRIWLIGASQGIGLQLSKLLLEQGFHLVASARQATSNHELLELQENYPQHFALLDCDISGRDLGDVCKRAWQIYDGLDIWFYNVGAYQPMRIDEWDLAAFEMMNQANYLGAVKVMLPLRKLQQQHNIAMRWLWNISLAADFGLPYGGGYSAPKAALLNLAESLQPELATRQIDLQIINHGFVKTRLTAKNQFPMPGLMEPQQAAQRIMQLLVNRPQRFELRFPFGLSLLLATLKRLPKRLSLTITQKML</sequence>
<keyword evidence="2" id="KW-0560">Oxidoreductase</keyword>
<evidence type="ECO:0000256" key="1">
    <source>
        <dbReference type="ARBA" id="ARBA00006484"/>
    </source>
</evidence>
<evidence type="ECO:0000313" key="4">
    <source>
        <dbReference type="Proteomes" id="UP000664835"/>
    </source>
</evidence>